<dbReference type="InterPro" id="IPR006699">
    <property type="entry name" value="GlpP"/>
</dbReference>
<sequence length="190" mass="21423">MNFNGQSLIPVSKNMCQYDLFLKSGFEYGVYLDTDLIHLKPISELAKEYNKKLIIHTDMIQGLKNDEYSIEYICQDIKPFGIISTRPSVLAKAKKRGLLTIQRVFLLDSQALKKSYEIAQKTQADYLEILPGILPDFIRKISNDIDIPVLTGGLVTTREEVNCALRAGAQAVTTSNVALWKAVERLRIVT</sequence>
<comment type="caution">
    <text evidence="2">The sequence shown here is derived from an EMBL/GenBank/DDBJ whole genome shotgun (WGS) entry which is preliminary data.</text>
</comment>
<keyword evidence="1" id="KW-0694">RNA-binding</keyword>
<dbReference type="InterPro" id="IPR013785">
    <property type="entry name" value="Aldolase_TIM"/>
</dbReference>
<name>A0A0D6Z8X5_9BACI</name>
<evidence type="ECO:0000256" key="1">
    <source>
        <dbReference type="PIRNR" id="PIRNR016897"/>
    </source>
</evidence>
<comment type="function">
    <text evidence="1">Regulates expression of the glpD operon. In the presence of glycerol 3-phosphate (G3P) causes antitermination of transcription of glpD at the inverted repeat of the leader region to enhance its transcription. Binds and stabilizes glpD leader mRNA.</text>
</comment>
<dbReference type="OrthoDB" id="9799580at2"/>
<evidence type="ECO:0000313" key="2">
    <source>
        <dbReference type="EMBL" id="KIY21785.1"/>
    </source>
</evidence>
<dbReference type="EMBL" id="JXIQ01000095">
    <property type="protein sequence ID" value="KIY21785.1"/>
    <property type="molecule type" value="Genomic_DNA"/>
</dbReference>
<gene>
    <name evidence="2" type="ORF">UB32_12120</name>
</gene>
<dbReference type="SUPFAM" id="SSF110391">
    <property type="entry name" value="GlpP-like"/>
    <property type="match status" value="1"/>
</dbReference>
<evidence type="ECO:0000313" key="3">
    <source>
        <dbReference type="Proteomes" id="UP000032512"/>
    </source>
</evidence>
<keyword evidence="3" id="KW-1185">Reference proteome</keyword>
<keyword evidence="1" id="KW-0805">Transcription regulation</keyword>
<keyword evidence="1" id="KW-0319">Glycerol metabolism</keyword>
<accession>A0A0D6Z8X5</accession>
<dbReference type="GO" id="GO:0045893">
    <property type="term" value="P:positive regulation of DNA-templated transcription"/>
    <property type="evidence" value="ECO:0007669"/>
    <property type="project" value="TreeGrafter"/>
</dbReference>
<dbReference type="PATRIC" id="fig|285983.3.peg.1096"/>
<dbReference type="GO" id="GO:0003723">
    <property type="term" value="F:RNA binding"/>
    <property type="evidence" value="ECO:0007669"/>
    <property type="project" value="UniProtKB-KW"/>
</dbReference>
<dbReference type="PANTHER" id="PTHR35787">
    <property type="entry name" value="GLYCEROL UPTAKE OPERON ANTITERMINATOR REGULATORY PROTEIN"/>
    <property type="match status" value="1"/>
</dbReference>
<dbReference type="Pfam" id="PF04309">
    <property type="entry name" value="G3P_antiterm"/>
    <property type="match status" value="1"/>
</dbReference>
<dbReference type="PIRSF" id="PIRSF016897">
    <property type="entry name" value="GlpP"/>
    <property type="match status" value="1"/>
</dbReference>
<proteinExistence type="predicted"/>
<dbReference type="AlphaFoldDB" id="A0A0D6Z8X5"/>
<organism evidence="2 3">
    <name type="scientific">Mesobacillus subterraneus</name>
    <dbReference type="NCBI Taxonomy" id="285983"/>
    <lineage>
        <taxon>Bacteria</taxon>
        <taxon>Bacillati</taxon>
        <taxon>Bacillota</taxon>
        <taxon>Bacilli</taxon>
        <taxon>Bacillales</taxon>
        <taxon>Bacillaceae</taxon>
        <taxon>Mesobacillus</taxon>
    </lineage>
</organism>
<dbReference type="GO" id="GO:0001072">
    <property type="term" value="F:transcription antitermination factor activity, RNA binding"/>
    <property type="evidence" value="ECO:0007669"/>
    <property type="project" value="TreeGrafter"/>
</dbReference>
<reference evidence="2 3" key="1">
    <citation type="submission" date="2015-01" db="EMBL/GenBank/DDBJ databases">
        <title>Draft genome sequences of the supercritical CO2 tolerant bacteria Bacillus subterraneus MITOT1 and Bacillus cereus MIT0214.</title>
        <authorList>
            <person name="Peet K.C."/>
            <person name="Thompson J.R."/>
        </authorList>
    </citation>
    <scope>NUCLEOTIDE SEQUENCE [LARGE SCALE GENOMIC DNA]</scope>
    <source>
        <strain evidence="2 3">MITOT1</strain>
    </source>
</reference>
<protein>
    <recommendedName>
        <fullName evidence="1">Glycerol uptake operon antiterminator regulatory protein</fullName>
    </recommendedName>
</protein>
<dbReference type="PANTHER" id="PTHR35787:SF1">
    <property type="entry name" value="GLYCEROL UPTAKE OPERON ANTITERMINATOR REGULATORY PROTEIN"/>
    <property type="match status" value="1"/>
</dbReference>
<keyword evidence="1" id="KW-0804">Transcription</keyword>
<dbReference type="Gene3D" id="3.20.20.70">
    <property type="entry name" value="Aldolase class I"/>
    <property type="match status" value="1"/>
</dbReference>
<dbReference type="Proteomes" id="UP000032512">
    <property type="component" value="Unassembled WGS sequence"/>
</dbReference>
<dbReference type="GO" id="GO:0006071">
    <property type="term" value="P:glycerol metabolic process"/>
    <property type="evidence" value="ECO:0007669"/>
    <property type="project" value="UniProtKB-UniRule"/>
</dbReference>
<dbReference type="RefSeq" id="WP_044394142.1">
    <property type="nucleotide sequence ID" value="NZ_JXIQ01000095.1"/>
</dbReference>